<dbReference type="OrthoDB" id="282896at2"/>
<feature type="transmembrane region" description="Helical" evidence="1">
    <location>
        <begin position="20"/>
        <end position="40"/>
    </location>
</feature>
<sequence length="96" mass="10514">MNSTNDKMEWTTWPEAFDLLFQGVTLQTCIPVAIVVGLILSTINQSDVIISGAATSLTWVKVGMNFVVPFCVSSYGFLNARRTEAPALELENTLES</sequence>
<keyword evidence="1" id="KW-1133">Transmembrane helix</keyword>
<keyword evidence="1" id="KW-0472">Membrane</keyword>
<accession>B3EBY8</accession>
<keyword evidence="2" id="KW-0614">Plasmid</keyword>
<dbReference type="EMBL" id="CP001090">
    <property type="protein sequence ID" value="ACD97420.1"/>
    <property type="molecule type" value="Genomic_DNA"/>
</dbReference>
<dbReference type="NCBIfam" id="NF038050">
    <property type="entry name" value="NrtS"/>
    <property type="match status" value="1"/>
</dbReference>
<dbReference type="Proteomes" id="UP000002420">
    <property type="component" value="Plasmid pGLOV01"/>
</dbReference>
<evidence type="ECO:0000313" key="3">
    <source>
        <dbReference type="Proteomes" id="UP000002420"/>
    </source>
</evidence>
<dbReference type="HOGENOM" id="CLU_2355703_0_0_7"/>
<gene>
    <name evidence="2" type="ordered locus">Glov_3722</name>
</gene>
<dbReference type="eggNOG" id="COG2226">
    <property type="taxonomic scope" value="Bacteria"/>
</dbReference>
<protein>
    <submittedName>
        <fullName evidence="2">Uncharacterized protein</fullName>
    </submittedName>
</protein>
<reference evidence="2 3" key="1">
    <citation type="submission" date="2008-05" db="EMBL/GenBank/DDBJ databases">
        <title>Complete sequence of plasmid of Geobacter lovleyi SZ.</title>
        <authorList>
            <consortium name="US DOE Joint Genome Institute"/>
            <person name="Lucas S."/>
            <person name="Copeland A."/>
            <person name="Lapidus A."/>
            <person name="Glavina del Rio T."/>
            <person name="Dalin E."/>
            <person name="Tice H."/>
            <person name="Bruce D."/>
            <person name="Goodwin L."/>
            <person name="Pitluck S."/>
            <person name="Chertkov O."/>
            <person name="Meincke L."/>
            <person name="Brettin T."/>
            <person name="Detter J.C."/>
            <person name="Han C."/>
            <person name="Tapia R."/>
            <person name="Kuske C.R."/>
            <person name="Schmutz J."/>
            <person name="Larimer F."/>
            <person name="Land M."/>
            <person name="Hauser L."/>
            <person name="Kyrpides N."/>
            <person name="Mikhailova N."/>
            <person name="Sung Y."/>
            <person name="Fletcher K.E."/>
            <person name="Ritalahti K.M."/>
            <person name="Loeffler F.E."/>
            <person name="Richardson P."/>
        </authorList>
    </citation>
    <scope>NUCLEOTIDE SEQUENCE [LARGE SCALE GENOMIC DNA]</scope>
    <source>
        <strain evidence="3">ATCC BAA-1151 / DSM 17278 / SZ</strain>
        <plasmid evidence="3">Plasmid pGLOV01</plasmid>
    </source>
</reference>
<name>B3EBY8_TRIL1</name>
<organism evidence="2 3">
    <name type="scientific">Trichlorobacter lovleyi (strain ATCC BAA-1151 / DSM 17278 / SZ)</name>
    <name type="common">Geobacter lovleyi</name>
    <dbReference type="NCBI Taxonomy" id="398767"/>
    <lineage>
        <taxon>Bacteria</taxon>
        <taxon>Pseudomonadati</taxon>
        <taxon>Thermodesulfobacteriota</taxon>
        <taxon>Desulfuromonadia</taxon>
        <taxon>Geobacterales</taxon>
        <taxon>Geobacteraceae</taxon>
        <taxon>Trichlorobacter</taxon>
    </lineage>
</organism>
<proteinExistence type="predicted"/>
<geneLocation type="plasmid" evidence="2 3">
    <name>pGLOV01</name>
</geneLocation>
<dbReference type="InterPro" id="IPR047700">
    <property type="entry name" value="NrtS-like"/>
</dbReference>
<evidence type="ECO:0000313" key="2">
    <source>
        <dbReference type="EMBL" id="ACD97420.1"/>
    </source>
</evidence>
<evidence type="ECO:0000256" key="1">
    <source>
        <dbReference type="SAM" id="Phobius"/>
    </source>
</evidence>
<dbReference type="KEGG" id="glo:Glov_3722"/>
<dbReference type="AlphaFoldDB" id="B3EBY8"/>
<keyword evidence="1" id="KW-0812">Transmembrane</keyword>
<dbReference type="RefSeq" id="WP_012471737.1">
    <property type="nucleotide sequence ID" value="NC_010815.1"/>
</dbReference>
<keyword evidence="3" id="KW-1185">Reference proteome</keyword>